<protein>
    <submittedName>
        <fullName evidence="1">Uncharacterized protein</fullName>
    </submittedName>
</protein>
<keyword evidence="2" id="KW-1185">Reference proteome</keyword>
<organism evidence="1 2">
    <name type="scientific">Megaselia scalaris</name>
    <name type="common">Humpbacked fly</name>
    <name type="synonym">Phora scalaris</name>
    <dbReference type="NCBI Taxonomy" id="36166"/>
    <lineage>
        <taxon>Eukaryota</taxon>
        <taxon>Metazoa</taxon>
        <taxon>Ecdysozoa</taxon>
        <taxon>Arthropoda</taxon>
        <taxon>Hexapoda</taxon>
        <taxon>Insecta</taxon>
        <taxon>Pterygota</taxon>
        <taxon>Neoptera</taxon>
        <taxon>Endopterygota</taxon>
        <taxon>Diptera</taxon>
        <taxon>Brachycera</taxon>
        <taxon>Muscomorpha</taxon>
        <taxon>Platypezoidea</taxon>
        <taxon>Phoridae</taxon>
        <taxon>Megaseliini</taxon>
        <taxon>Megaselia</taxon>
    </lineage>
</organism>
<accession>T1GT85</accession>
<dbReference type="EMBL" id="CAQQ02111961">
    <property type="status" value="NOT_ANNOTATED_CDS"/>
    <property type="molecule type" value="Genomic_DNA"/>
</dbReference>
<dbReference type="EMBL" id="CAQQ02111962">
    <property type="status" value="NOT_ANNOTATED_CDS"/>
    <property type="molecule type" value="Genomic_DNA"/>
</dbReference>
<evidence type="ECO:0000313" key="2">
    <source>
        <dbReference type="Proteomes" id="UP000015102"/>
    </source>
</evidence>
<reference evidence="1" key="2">
    <citation type="submission" date="2015-06" db="UniProtKB">
        <authorList>
            <consortium name="EnsemblMetazoa"/>
        </authorList>
    </citation>
    <scope>IDENTIFICATION</scope>
</reference>
<name>T1GT85_MEGSC</name>
<dbReference type="EMBL" id="CAQQ02111960">
    <property type="status" value="NOT_ANNOTATED_CDS"/>
    <property type="molecule type" value="Genomic_DNA"/>
</dbReference>
<reference evidence="2" key="1">
    <citation type="submission" date="2013-02" db="EMBL/GenBank/DDBJ databases">
        <authorList>
            <person name="Hughes D."/>
        </authorList>
    </citation>
    <scope>NUCLEOTIDE SEQUENCE</scope>
    <source>
        <strain>Durham</strain>
        <strain evidence="2">NC isolate 2 -- Noor lab</strain>
    </source>
</reference>
<dbReference type="AlphaFoldDB" id="T1GT85"/>
<dbReference type="HOGENOM" id="CLU_2888328_0_0_1"/>
<dbReference type="EnsemblMetazoa" id="MESCA006908-RA">
    <property type="protein sequence ID" value="MESCA006908-PA"/>
    <property type="gene ID" value="MESCA006908"/>
</dbReference>
<evidence type="ECO:0000313" key="1">
    <source>
        <dbReference type="EnsemblMetazoa" id="MESCA006908-PA"/>
    </source>
</evidence>
<proteinExistence type="predicted"/>
<sequence length="63" mass="7201">MYRAPGTIPVKLLCDKIFTYITSSATSDKRTIDTRKELFKVMKVFDMSSKFIKCLNGTCSTIR</sequence>
<dbReference type="Proteomes" id="UP000015102">
    <property type="component" value="Unassembled WGS sequence"/>
</dbReference>